<dbReference type="CTD" id="20213060"/>
<dbReference type="OMA" id="NTSENCA"/>
<dbReference type="HOGENOM" id="CLU_009339_0_0_1"/>
<dbReference type="SUPFAM" id="SSF54001">
    <property type="entry name" value="Cysteine proteinases"/>
    <property type="match status" value="1"/>
</dbReference>
<keyword evidence="2 4" id="KW-0862">Zinc</keyword>
<dbReference type="InterPro" id="IPR001781">
    <property type="entry name" value="Znf_LIM"/>
</dbReference>
<dbReference type="GO" id="GO:0046872">
    <property type="term" value="F:metal ion binding"/>
    <property type="evidence" value="ECO:0007669"/>
    <property type="project" value="UniProtKB-KW"/>
</dbReference>
<evidence type="ECO:0000256" key="4">
    <source>
        <dbReference type="PROSITE-ProRule" id="PRU00125"/>
    </source>
</evidence>
<evidence type="ECO:0000256" key="5">
    <source>
        <dbReference type="SAM" id="Coils"/>
    </source>
</evidence>
<dbReference type="eggNOG" id="KOG4575">
    <property type="taxonomic scope" value="Eukaryota"/>
</dbReference>
<evidence type="ECO:0000313" key="10">
    <source>
        <dbReference type="Proteomes" id="UP000015101"/>
    </source>
</evidence>
<evidence type="ECO:0000259" key="7">
    <source>
        <dbReference type="PROSITE" id="PS50023"/>
    </source>
</evidence>
<evidence type="ECO:0000256" key="2">
    <source>
        <dbReference type="ARBA" id="ARBA00022833"/>
    </source>
</evidence>
<dbReference type="EnsemblMetazoa" id="HelroT194540">
    <property type="protein sequence ID" value="HelroP194540"/>
    <property type="gene ID" value="HelroG194540"/>
</dbReference>
<dbReference type="InParanoid" id="T1FW64"/>
<dbReference type="KEGG" id="hro:HELRODRAFT_194540"/>
<dbReference type="Pfam" id="PF23265">
    <property type="entry name" value="Ig-like_KY"/>
    <property type="match status" value="2"/>
</dbReference>
<evidence type="ECO:0000313" key="8">
    <source>
        <dbReference type="EMBL" id="ESN91148.1"/>
    </source>
</evidence>
<dbReference type="EMBL" id="KB097717">
    <property type="protein sequence ID" value="ESN91148.1"/>
    <property type="molecule type" value="Genomic_DNA"/>
</dbReference>
<reference evidence="8 10" key="2">
    <citation type="journal article" date="2013" name="Nature">
        <title>Insights into bilaterian evolution from three spiralian genomes.</title>
        <authorList>
            <person name="Simakov O."/>
            <person name="Marletaz F."/>
            <person name="Cho S.J."/>
            <person name="Edsinger-Gonzales E."/>
            <person name="Havlak P."/>
            <person name="Hellsten U."/>
            <person name="Kuo D.H."/>
            <person name="Larsson T."/>
            <person name="Lv J."/>
            <person name="Arendt D."/>
            <person name="Savage R."/>
            <person name="Osoegawa K."/>
            <person name="de Jong P."/>
            <person name="Grimwood J."/>
            <person name="Chapman J.A."/>
            <person name="Shapiro H."/>
            <person name="Aerts A."/>
            <person name="Otillar R.P."/>
            <person name="Terry A.Y."/>
            <person name="Boore J.L."/>
            <person name="Grigoriev I.V."/>
            <person name="Lindberg D.R."/>
            <person name="Seaver E.C."/>
            <person name="Weisblat D.A."/>
            <person name="Putnam N.H."/>
            <person name="Rokhsar D.S."/>
        </authorList>
    </citation>
    <scope>NUCLEOTIDE SEQUENCE</scope>
</reference>
<dbReference type="STRING" id="6412.T1FW64"/>
<accession>T1FW64</accession>
<gene>
    <name evidence="9" type="primary">20213060</name>
    <name evidence="8" type="ORF">HELRODRAFT_194540</name>
</gene>
<dbReference type="RefSeq" id="XP_009030774.1">
    <property type="nucleotide sequence ID" value="XM_009032526.1"/>
</dbReference>
<feature type="region of interest" description="Disordered" evidence="6">
    <location>
        <begin position="31"/>
        <end position="57"/>
    </location>
</feature>
<feature type="compositionally biased region" description="Polar residues" evidence="6">
    <location>
        <begin position="957"/>
        <end position="974"/>
    </location>
</feature>
<evidence type="ECO:0000256" key="1">
    <source>
        <dbReference type="ARBA" id="ARBA00022723"/>
    </source>
</evidence>
<keyword evidence="10" id="KW-1185">Reference proteome</keyword>
<dbReference type="Gene3D" id="2.10.110.10">
    <property type="entry name" value="Cysteine Rich Protein"/>
    <property type="match status" value="1"/>
</dbReference>
<dbReference type="InterPro" id="IPR038765">
    <property type="entry name" value="Papain-like_cys_pep_sf"/>
</dbReference>
<dbReference type="PROSITE" id="PS00478">
    <property type="entry name" value="LIM_DOMAIN_1"/>
    <property type="match status" value="1"/>
</dbReference>
<evidence type="ECO:0000256" key="3">
    <source>
        <dbReference type="ARBA" id="ARBA00023038"/>
    </source>
</evidence>
<dbReference type="PROSITE" id="PS50023">
    <property type="entry name" value="LIM_DOMAIN_2"/>
    <property type="match status" value="1"/>
</dbReference>
<reference evidence="10" key="1">
    <citation type="submission" date="2012-12" db="EMBL/GenBank/DDBJ databases">
        <authorList>
            <person name="Hellsten U."/>
            <person name="Grimwood J."/>
            <person name="Chapman J.A."/>
            <person name="Shapiro H."/>
            <person name="Aerts A."/>
            <person name="Otillar R.P."/>
            <person name="Terry A.Y."/>
            <person name="Boore J.L."/>
            <person name="Simakov O."/>
            <person name="Marletaz F."/>
            <person name="Cho S.-J."/>
            <person name="Edsinger-Gonzales E."/>
            <person name="Havlak P."/>
            <person name="Kuo D.-H."/>
            <person name="Larsson T."/>
            <person name="Lv J."/>
            <person name="Arendt D."/>
            <person name="Savage R."/>
            <person name="Osoegawa K."/>
            <person name="de Jong P."/>
            <person name="Lindberg D.R."/>
            <person name="Seaver E.C."/>
            <person name="Weisblat D.A."/>
            <person name="Putnam N.H."/>
            <person name="Grigoriev I.V."/>
            <person name="Rokhsar D.S."/>
        </authorList>
    </citation>
    <scope>NUCLEOTIDE SEQUENCE</scope>
</reference>
<dbReference type="InterPro" id="IPR056564">
    <property type="entry name" value="Ig-like_KY"/>
</dbReference>
<feature type="coiled-coil region" evidence="5">
    <location>
        <begin position="267"/>
        <end position="294"/>
    </location>
</feature>
<keyword evidence="3 4" id="KW-0440">LIM domain</keyword>
<keyword evidence="5" id="KW-0175">Coiled coil</keyword>
<dbReference type="GeneID" id="20213060"/>
<name>T1FW64_HELRO</name>
<keyword evidence="1 4" id="KW-0479">Metal-binding</keyword>
<protein>
    <recommendedName>
        <fullName evidence="7">LIM zinc-binding domain-containing protein</fullName>
    </recommendedName>
</protein>
<feature type="region of interest" description="Disordered" evidence="6">
    <location>
        <begin position="883"/>
        <end position="913"/>
    </location>
</feature>
<dbReference type="EMBL" id="AMQM01008052">
    <property type="status" value="NOT_ANNOTATED_CDS"/>
    <property type="molecule type" value="Genomic_DNA"/>
</dbReference>
<sequence length="1116" mass="128915">MAMSTSETESHHTPTSLIKLFSKNDQNNNNFGNKFSSSNNNNFNNNNNNIKSPNKFSNGNNNNFNFSNTSENCAHCDERVYQVEKIGPVNGVTFHKKCFKCCLCSQMFLNFHPSDKCFSNSFQILSLKTYFTNPIDSNDRKLYCSKDCPKLPPTNFDASAVNIRAAMLAPARGVKASGDVIRWYGDVPKIGADALHIREAIQAQSEFDRKYLLNNRHQFPAWIKTRGKLLKYQEELERKQRAEEDELVRAFHDERIKEAENVELEIKQEWESNLKKLLEQNKMKRKESMTYERDVDDLKKTLNKKRHSRYEALTTKLQAKAQERTATMVKKHSEEMLTLLKVKQMELKKEIVTELTNEDDEQMFSDALSVMTLPSEIPGPHPPRYRKRDLYKDPSVFADLDEEVFKVAETEQCTFTDLVDQLTANCVTDLEKARAIFRWITVKDLNVMEFSETVKQDTPLGLLRGIKYGTETYHTLFMRLCSYAGLLCKEVKGHSKSVGYEPGMKVRPEIFLNVWNVVLINGDWRPVQCNWGARHLVMHRDPQQQQRQQQQQKQTTKLRDKIRYEYDEHYFLTDPDEFIMEFWSLDRDWQLLENPITLEDFENMPFVRSVFFHHGLEFGESSKKAVLETDQSGGVEIKINMPSELKDELIFHYHLRFADRSKRKETHYNGVDMERYVFHIINDQLSLFSVHVPAVGEYFLEIFANRYDESCFKSNDNDPHYENTEPNQPFKLKCAAKFKIICSKITSKVYPLPSCAPGEWGPVKAQRHFGIINIGNPVGVLNLTEKVTLKFQLQKWMRILAKLRYNGVDKNALEKFINFTINDEKIAIINVTFPQKGQYGIDLYANADNPDDPNASLTHVCKYLVNCTFVSNPVALPQIQRSESISDSVRTDSHRTNISNGTEPHKSNNSTLIYENDYTMPGGITENLPTVIRHQSLHMPDERLMSVRGQRLPNPYEQRQSNHSQTHDQGSTNSHEPKRSSKPIINPLPEPPNLGPTPAFNFYSLKTLSHKSAEIEKIDKNGNVSVEISRPGPNVKLLPKLILEPGKDCTHLVSVKDAPKKCKFSMTLPRYGQYWLTIWATNEKELNSRISEVFTYSLRFAQFESIKNKSSLNKKI</sequence>
<feature type="region of interest" description="Disordered" evidence="6">
    <location>
        <begin position="954"/>
        <end position="993"/>
    </location>
</feature>
<evidence type="ECO:0000256" key="6">
    <source>
        <dbReference type="SAM" id="MobiDB-lite"/>
    </source>
</evidence>
<feature type="compositionally biased region" description="Polar residues" evidence="6">
    <location>
        <begin position="896"/>
        <end position="913"/>
    </location>
</feature>
<proteinExistence type="predicted"/>
<feature type="domain" description="LIM zinc-binding" evidence="7">
    <location>
        <begin position="71"/>
        <end position="154"/>
    </location>
</feature>
<dbReference type="PANTHER" id="PTHR47020:SF1">
    <property type="entry name" value="HILLARIN"/>
    <property type="match status" value="1"/>
</dbReference>
<dbReference type="AlphaFoldDB" id="T1FW64"/>
<evidence type="ECO:0000313" key="9">
    <source>
        <dbReference type="EnsemblMetazoa" id="HelroP194540"/>
    </source>
</evidence>
<dbReference type="InterPro" id="IPR053041">
    <property type="entry name" value="Transglut-like_Superfamily_Mod"/>
</dbReference>
<dbReference type="OrthoDB" id="6129702at2759"/>
<organism evidence="9 10">
    <name type="scientific">Helobdella robusta</name>
    <name type="common">Californian leech</name>
    <dbReference type="NCBI Taxonomy" id="6412"/>
    <lineage>
        <taxon>Eukaryota</taxon>
        <taxon>Metazoa</taxon>
        <taxon>Spiralia</taxon>
        <taxon>Lophotrochozoa</taxon>
        <taxon>Annelida</taxon>
        <taxon>Clitellata</taxon>
        <taxon>Hirudinea</taxon>
        <taxon>Rhynchobdellida</taxon>
        <taxon>Glossiphoniidae</taxon>
        <taxon>Helobdella</taxon>
    </lineage>
</organism>
<reference evidence="9" key="3">
    <citation type="submission" date="2015-06" db="UniProtKB">
        <authorList>
            <consortium name="EnsemblMetazoa"/>
        </authorList>
    </citation>
    <scope>IDENTIFICATION</scope>
</reference>
<dbReference type="eggNOG" id="KOG1700">
    <property type="taxonomic scope" value="Eukaryota"/>
</dbReference>
<dbReference type="GO" id="GO:0005737">
    <property type="term" value="C:cytoplasm"/>
    <property type="evidence" value="ECO:0000318"/>
    <property type="project" value="GO_Central"/>
</dbReference>
<dbReference type="FunCoup" id="T1FW64">
    <property type="interactions" value="62"/>
</dbReference>
<dbReference type="PANTHER" id="PTHR47020">
    <property type="entry name" value="HILLARIN"/>
    <property type="match status" value="1"/>
</dbReference>
<dbReference type="Proteomes" id="UP000015101">
    <property type="component" value="Unassembled WGS sequence"/>
</dbReference>